<feature type="transmembrane region" description="Helical" evidence="11">
    <location>
        <begin position="132"/>
        <end position="150"/>
    </location>
</feature>
<sequence length="485" mass="49392">MITSPDGGRTWLSRALTLLGVAVVAFFAWRDTLPQADAWVVVLVGLALACWVATLFVPRRFTTAGTALLTVMVLSSAVVVVPSNGVLVVTVAVGLVLMMADLGRPLWQAIALGVVAVVIVPISSLSSPITPLGILSIEAGIVVAVLAGLSRRQFRAAEAQARQLLEERVAAREEMARATVLASRQQVARDIHDVLAHSLGGLVIQLDAVDALLEAGRTDDAAGRVRDARELAVSGLTEARRAVDALRDVSAAGAATGVADAADEETDSDAAGASRSSAGGGSPSSDAARELVRELGVLADAHRALGGTIDFTVIDTEEPPPSASPSARMLDADAVVAVRRAFQESLTNARKHAPGRPVTAELRWAGDGSLDLRVENPLALSARATAPSSGTLAAPAAPAAPAEASGSPAASVTSPDAVAGGSVAAAHGHRGHGLEGMAERFGAVRGGSVDAGEHDGRFVVLARVEAVMTTTRPTADTSRGQAGAS</sequence>
<reference evidence="13 14" key="1">
    <citation type="submission" date="2016-10" db="EMBL/GenBank/DDBJ databases">
        <authorList>
            <person name="de Groot N.N."/>
        </authorList>
    </citation>
    <scope>NUCLEOTIDE SEQUENCE [LARGE SCALE GENOMIC DNA]</scope>
    <source>
        <strain evidence="13 14">CGMCC 4.3491</strain>
    </source>
</reference>
<organism evidence="13 14">
    <name type="scientific">Herbiconiux ginsengi</name>
    <dbReference type="NCBI Taxonomy" id="381665"/>
    <lineage>
        <taxon>Bacteria</taxon>
        <taxon>Bacillati</taxon>
        <taxon>Actinomycetota</taxon>
        <taxon>Actinomycetes</taxon>
        <taxon>Micrococcales</taxon>
        <taxon>Microbacteriaceae</taxon>
        <taxon>Herbiconiux</taxon>
    </lineage>
</organism>
<keyword evidence="11" id="KW-0472">Membrane</keyword>
<keyword evidence="6 13" id="KW-0418">Kinase</keyword>
<dbReference type="RefSeq" id="WP_092548750.1">
    <property type="nucleotide sequence ID" value="NZ_FNPZ01000001.1"/>
</dbReference>
<evidence type="ECO:0000313" key="14">
    <source>
        <dbReference type="Proteomes" id="UP000198891"/>
    </source>
</evidence>
<keyword evidence="4" id="KW-0808">Transferase</keyword>
<evidence type="ECO:0000256" key="11">
    <source>
        <dbReference type="SAM" id="Phobius"/>
    </source>
</evidence>
<evidence type="ECO:0000256" key="7">
    <source>
        <dbReference type="ARBA" id="ARBA00022840"/>
    </source>
</evidence>
<keyword evidence="9" id="KW-0175">Coiled coil</keyword>
<feature type="coiled-coil region" evidence="9">
    <location>
        <begin position="154"/>
        <end position="181"/>
    </location>
</feature>
<dbReference type="PANTHER" id="PTHR24421">
    <property type="entry name" value="NITRATE/NITRITE SENSOR PROTEIN NARX-RELATED"/>
    <property type="match status" value="1"/>
</dbReference>
<dbReference type="PANTHER" id="PTHR24421:SF10">
    <property type="entry name" value="NITRATE_NITRITE SENSOR PROTEIN NARQ"/>
    <property type="match status" value="1"/>
</dbReference>
<evidence type="ECO:0000256" key="9">
    <source>
        <dbReference type="SAM" id="Coils"/>
    </source>
</evidence>
<accession>A0A1H3KU89</accession>
<dbReference type="InterPro" id="IPR011712">
    <property type="entry name" value="Sig_transdc_His_kin_sub3_dim/P"/>
</dbReference>
<dbReference type="GO" id="GO:0005524">
    <property type="term" value="F:ATP binding"/>
    <property type="evidence" value="ECO:0007669"/>
    <property type="project" value="UniProtKB-KW"/>
</dbReference>
<evidence type="ECO:0000259" key="12">
    <source>
        <dbReference type="Pfam" id="PF07730"/>
    </source>
</evidence>
<feature type="transmembrane region" description="Helical" evidence="11">
    <location>
        <begin position="12"/>
        <end position="30"/>
    </location>
</feature>
<dbReference type="GO" id="GO:0016020">
    <property type="term" value="C:membrane"/>
    <property type="evidence" value="ECO:0007669"/>
    <property type="project" value="InterPro"/>
</dbReference>
<dbReference type="Pfam" id="PF07730">
    <property type="entry name" value="HisKA_3"/>
    <property type="match status" value="1"/>
</dbReference>
<keyword evidence="8" id="KW-0902">Two-component regulatory system</keyword>
<dbReference type="InterPro" id="IPR036890">
    <property type="entry name" value="HATPase_C_sf"/>
</dbReference>
<evidence type="ECO:0000256" key="8">
    <source>
        <dbReference type="ARBA" id="ARBA00023012"/>
    </source>
</evidence>
<dbReference type="STRING" id="381665.SAMN05216554_0686"/>
<feature type="domain" description="Signal transduction histidine kinase subgroup 3 dimerisation and phosphoacceptor" evidence="12">
    <location>
        <begin position="184"/>
        <end position="249"/>
    </location>
</feature>
<feature type="transmembrane region" description="Helical" evidence="11">
    <location>
        <begin position="69"/>
        <end position="100"/>
    </location>
</feature>
<comment type="catalytic activity">
    <reaction evidence="1">
        <text>ATP + protein L-histidine = ADP + protein N-phospho-L-histidine.</text>
        <dbReference type="EC" id="2.7.13.3"/>
    </reaction>
</comment>
<evidence type="ECO:0000256" key="4">
    <source>
        <dbReference type="ARBA" id="ARBA00022679"/>
    </source>
</evidence>
<protein>
    <recommendedName>
        <fullName evidence="2">histidine kinase</fullName>
        <ecNumber evidence="2">2.7.13.3</ecNumber>
    </recommendedName>
</protein>
<evidence type="ECO:0000256" key="3">
    <source>
        <dbReference type="ARBA" id="ARBA00022553"/>
    </source>
</evidence>
<dbReference type="Proteomes" id="UP000198891">
    <property type="component" value="Unassembled WGS sequence"/>
</dbReference>
<dbReference type="EMBL" id="FNPZ01000001">
    <property type="protein sequence ID" value="SDY55318.1"/>
    <property type="molecule type" value="Genomic_DNA"/>
</dbReference>
<keyword evidence="14" id="KW-1185">Reference proteome</keyword>
<keyword evidence="7" id="KW-0067">ATP-binding</keyword>
<keyword evidence="3" id="KW-0597">Phosphoprotein</keyword>
<evidence type="ECO:0000256" key="5">
    <source>
        <dbReference type="ARBA" id="ARBA00022741"/>
    </source>
</evidence>
<feature type="region of interest" description="Disordered" evidence="10">
    <location>
        <begin position="384"/>
        <end position="416"/>
    </location>
</feature>
<feature type="transmembrane region" description="Helical" evidence="11">
    <location>
        <begin position="106"/>
        <end position="125"/>
    </location>
</feature>
<evidence type="ECO:0000313" key="13">
    <source>
        <dbReference type="EMBL" id="SDY55318.1"/>
    </source>
</evidence>
<keyword evidence="11" id="KW-0812">Transmembrane</keyword>
<dbReference type="AlphaFoldDB" id="A0A1H3KU89"/>
<gene>
    <name evidence="13" type="ORF">SAMN05216554_0686</name>
</gene>
<dbReference type="GO" id="GO:0046983">
    <property type="term" value="F:protein dimerization activity"/>
    <property type="evidence" value="ECO:0007669"/>
    <property type="project" value="InterPro"/>
</dbReference>
<proteinExistence type="predicted"/>
<name>A0A1H3KU89_9MICO</name>
<evidence type="ECO:0000256" key="6">
    <source>
        <dbReference type="ARBA" id="ARBA00022777"/>
    </source>
</evidence>
<dbReference type="InterPro" id="IPR050482">
    <property type="entry name" value="Sensor_HK_TwoCompSys"/>
</dbReference>
<dbReference type="EC" id="2.7.13.3" evidence="2"/>
<evidence type="ECO:0000256" key="2">
    <source>
        <dbReference type="ARBA" id="ARBA00012438"/>
    </source>
</evidence>
<dbReference type="Gene3D" id="3.30.565.10">
    <property type="entry name" value="Histidine kinase-like ATPase, C-terminal domain"/>
    <property type="match status" value="1"/>
</dbReference>
<evidence type="ECO:0000256" key="1">
    <source>
        <dbReference type="ARBA" id="ARBA00000085"/>
    </source>
</evidence>
<keyword evidence="11" id="KW-1133">Transmembrane helix</keyword>
<dbReference type="OrthoDB" id="227596at2"/>
<feature type="transmembrane region" description="Helical" evidence="11">
    <location>
        <begin position="36"/>
        <end position="57"/>
    </location>
</feature>
<dbReference type="GO" id="GO:0000155">
    <property type="term" value="F:phosphorelay sensor kinase activity"/>
    <property type="evidence" value="ECO:0007669"/>
    <property type="project" value="InterPro"/>
</dbReference>
<dbReference type="Gene3D" id="1.20.5.1930">
    <property type="match status" value="1"/>
</dbReference>
<keyword evidence="5" id="KW-0547">Nucleotide-binding</keyword>
<feature type="region of interest" description="Disordered" evidence="10">
    <location>
        <begin position="257"/>
        <end position="287"/>
    </location>
</feature>
<evidence type="ECO:0000256" key="10">
    <source>
        <dbReference type="SAM" id="MobiDB-lite"/>
    </source>
</evidence>